<dbReference type="EMBL" id="JXTP01000051">
    <property type="protein sequence ID" value="KIU27195.1"/>
    <property type="molecule type" value="Genomic_DNA"/>
</dbReference>
<name>A0A0D1KPP5_9SPHN</name>
<gene>
    <name evidence="3" type="ORF">SR41_10850</name>
    <name evidence="2" type="ORF">SR41_14450</name>
    <name evidence="1" type="ORF">SR41_18025</name>
</gene>
<evidence type="ECO:0000313" key="1">
    <source>
        <dbReference type="EMBL" id="KIU25830.1"/>
    </source>
</evidence>
<dbReference type="AlphaFoldDB" id="A0A0D1KPP5"/>
<protein>
    <submittedName>
        <fullName evidence="2">Arylsulfatase regulator</fullName>
    </submittedName>
</protein>
<evidence type="ECO:0000313" key="3">
    <source>
        <dbReference type="EMBL" id="KIU27195.1"/>
    </source>
</evidence>
<evidence type="ECO:0000313" key="4">
    <source>
        <dbReference type="Proteomes" id="UP000033203"/>
    </source>
</evidence>
<sequence>PGLHRYAVMLSNIAEGIADGSIRVPR</sequence>
<dbReference type="EMBL" id="JXTP01000076">
    <property type="protein sequence ID" value="KIU26449.1"/>
    <property type="molecule type" value="Genomic_DNA"/>
</dbReference>
<organism evidence="2 4">
    <name type="scientific">Sphingomonas melonis</name>
    <dbReference type="NCBI Taxonomy" id="152682"/>
    <lineage>
        <taxon>Bacteria</taxon>
        <taxon>Pseudomonadati</taxon>
        <taxon>Pseudomonadota</taxon>
        <taxon>Alphaproteobacteria</taxon>
        <taxon>Sphingomonadales</taxon>
        <taxon>Sphingomonadaceae</taxon>
        <taxon>Sphingomonas</taxon>
    </lineage>
</organism>
<evidence type="ECO:0000313" key="2">
    <source>
        <dbReference type="EMBL" id="KIU26449.1"/>
    </source>
</evidence>
<dbReference type="PATRIC" id="fig|1549858.7.peg.1820"/>
<proteinExistence type="predicted"/>
<accession>A0A0D1KPP5</accession>
<dbReference type="EMBL" id="JXTP01000102">
    <property type="protein sequence ID" value="KIU25830.1"/>
    <property type="molecule type" value="Genomic_DNA"/>
</dbReference>
<feature type="non-terminal residue" evidence="2">
    <location>
        <position position="1"/>
    </location>
</feature>
<comment type="caution">
    <text evidence="2">The sequence shown here is derived from an EMBL/GenBank/DDBJ whole genome shotgun (WGS) entry which is preliminary data.</text>
</comment>
<reference evidence="2 4" key="1">
    <citation type="submission" date="2015-01" db="EMBL/GenBank/DDBJ databases">
        <title>Genome of Sphingomonas taxi strain 30a.</title>
        <authorList>
            <person name="Eevers N."/>
            <person name="Van Hamme J."/>
            <person name="Bottos E."/>
            <person name="Weyens N."/>
            <person name="Vangronsveld J."/>
        </authorList>
    </citation>
    <scope>NUCLEOTIDE SEQUENCE [LARGE SCALE GENOMIC DNA]</scope>
    <source>
        <strain evidence="2 4">30a</strain>
    </source>
</reference>
<dbReference type="Proteomes" id="UP000033203">
    <property type="component" value="Unassembled WGS sequence"/>
</dbReference>